<dbReference type="Pfam" id="PF00535">
    <property type="entry name" value="Glycos_transf_2"/>
    <property type="match status" value="1"/>
</dbReference>
<dbReference type="KEGG" id="cohn:KCTCHS21_07390"/>
<dbReference type="InterPro" id="IPR029044">
    <property type="entry name" value="Nucleotide-diphossugar_trans"/>
</dbReference>
<proteinExistence type="predicted"/>
<dbReference type="Proteomes" id="UP000289856">
    <property type="component" value="Chromosome"/>
</dbReference>
<dbReference type="SUPFAM" id="SSF53448">
    <property type="entry name" value="Nucleotide-diphospho-sugar transferases"/>
    <property type="match status" value="1"/>
</dbReference>
<name>A0A3T1CZR9_9BACL</name>
<evidence type="ECO:0000259" key="1">
    <source>
        <dbReference type="Pfam" id="PF00535"/>
    </source>
</evidence>
<dbReference type="RefSeq" id="WP_130605183.1">
    <property type="nucleotide sequence ID" value="NZ_AP019400.1"/>
</dbReference>
<feature type="domain" description="Glycosyltransferase 2-like" evidence="1">
    <location>
        <begin position="11"/>
        <end position="173"/>
    </location>
</feature>
<dbReference type="OrthoDB" id="9810303at2"/>
<accession>A0A3T1CZR9</accession>
<dbReference type="PANTHER" id="PTHR48090:SF7">
    <property type="entry name" value="RFBJ PROTEIN"/>
    <property type="match status" value="1"/>
</dbReference>
<dbReference type="CDD" id="cd04179">
    <property type="entry name" value="DPM_DPG-synthase_like"/>
    <property type="match status" value="1"/>
</dbReference>
<keyword evidence="3" id="KW-1185">Reference proteome</keyword>
<dbReference type="Gene3D" id="3.90.550.10">
    <property type="entry name" value="Spore Coat Polysaccharide Biosynthesis Protein SpsA, Chain A"/>
    <property type="match status" value="1"/>
</dbReference>
<gene>
    <name evidence="2" type="ORF">KCTCHS21_07390</name>
</gene>
<dbReference type="AlphaFoldDB" id="A0A3T1CZR9"/>
<sequence length="252" mass="28768">MKVKEHKKLVVFIPAHNEEGDIGEVISRIPRNFHPDYKVEVVVIDDGSSDQTVTVAKQAGADRIISFKENRGLGAAVREGLAQCCLMDADIGLMIDADNEYPPEQIPEVVAPIMEGSADYTFGSRFKGRIKGMKLHRRLGNYAFTLLQSLLLRKWITDGQSGMRGFSREAMEKADIIHDYNYAQVITLNLLRQGFRLQEVPIHYQVRTKGQSFIRFHKYVISVLPAIYKEMRRPVKRVPAPEIRRKVQENLM</sequence>
<dbReference type="InterPro" id="IPR001173">
    <property type="entry name" value="Glyco_trans_2-like"/>
</dbReference>
<evidence type="ECO:0000313" key="3">
    <source>
        <dbReference type="Proteomes" id="UP000289856"/>
    </source>
</evidence>
<reference evidence="2 3" key="1">
    <citation type="submission" date="2019-01" db="EMBL/GenBank/DDBJ databases">
        <title>Complete genome sequence of Cohnella hallensis HS21 isolated from Korean fir (Abies koreana) rhizospheric soil.</title>
        <authorList>
            <person name="Jiang L."/>
            <person name="Kang S.W."/>
            <person name="Kim S."/>
            <person name="Jung J."/>
            <person name="Kim C.Y."/>
            <person name="Kim D.H."/>
            <person name="Kim S.W."/>
            <person name="Lee J."/>
        </authorList>
    </citation>
    <scope>NUCLEOTIDE SEQUENCE [LARGE SCALE GENOMIC DNA]</scope>
    <source>
        <strain evidence="2 3">HS21</strain>
    </source>
</reference>
<dbReference type="InterPro" id="IPR050256">
    <property type="entry name" value="Glycosyltransferase_2"/>
</dbReference>
<dbReference type="PANTHER" id="PTHR48090">
    <property type="entry name" value="UNDECAPRENYL-PHOSPHATE 4-DEOXY-4-FORMAMIDO-L-ARABINOSE TRANSFERASE-RELATED"/>
    <property type="match status" value="1"/>
</dbReference>
<protein>
    <submittedName>
        <fullName evidence="2">Dolichol-phosphate mannose synthase</fullName>
    </submittedName>
</protein>
<dbReference type="EMBL" id="AP019400">
    <property type="protein sequence ID" value="BBI31340.1"/>
    <property type="molecule type" value="Genomic_DNA"/>
</dbReference>
<organism evidence="2 3">
    <name type="scientific">Cohnella abietis</name>
    <dbReference type="NCBI Taxonomy" id="2507935"/>
    <lineage>
        <taxon>Bacteria</taxon>
        <taxon>Bacillati</taxon>
        <taxon>Bacillota</taxon>
        <taxon>Bacilli</taxon>
        <taxon>Bacillales</taxon>
        <taxon>Paenibacillaceae</taxon>
        <taxon>Cohnella</taxon>
    </lineage>
</organism>
<evidence type="ECO:0000313" key="2">
    <source>
        <dbReference type="EMBL" id="BBI31340.1"/>
    </source>
</evidence>